<comment type="caution">
    <text evidence="2">The sequence shown here is derived from an EMBL/GenBank/DDBJ whole genome shotgun (WGS) entry which is preliminary data.</text>
</comment>
<sequence length="182" mass="20169">MFSLVTHFSLSLLSSSHLLSSFSHSLISPSLPSLFCFWFLSTPLFLFSSHYTPPSTPPFLSSLLSQLSSFSFLFFLLLSGIFSLSNYLSTLFPSLYSPLTLLSYSPLYYTLLSPPLLLSTTLLLSTSLHVSSLFHLTLSLTPLRQDIGFELSSPLSDYLEIDLDQAATTMLISQSVQELDTS</sequence>
<evidence type="ECO:0000313" key="2">
    <source>
        <dbReference type="EMBL" id="GJT00145.1"/>
    </source>
</evidence>
<accession>A0ABQ5ABW7</accession>
<keyword evidence="1" id="KW-0812">Transmembrane</keyword>
<evidence type="ECO:0000256" key="1">
    <source>
        <dbReference type="SAM" id="Phobius"/>
    </source>
</evidence>
<feature type="transmembrane region" description="Helical" evidence="1">
    <location>
        <begin position="31"/>
        <end position="51"/>
    </location>
</feature>
<reference evidence="2" key="2">
    <citation type="submission" date="2022-01" db="EMBL/GenBank/DDBJ databases">
        <authorList>
            <person name="Yamashiro T."/>
            <person name="Shiraishi A."/>
            <person name="Satake H."/>
            <person name="Nakayama K."/>
        </authorList>
    </citation>
    <scope>NUCLEOTIDE SEQUENCE</scope>
</reference>
<name>A0ABQ5ABW7_9ASTR</name>
<feature type="transmembrane region" description="Helical" evidence="1">
    <location>
        <begin position="72"/>
        <end position="96"/>
    </location>
</feature>
<keyword evidence="1" id="KW-1133">Transmembrane helix</keyword>
<proteinExistence type="predicted"/>
<protein>
    <submittedName>
        <fullName evidence="2">Uncharacterized protein</fullName>
    </submittedName>
</protein>
<feature type="transmembrane region" description="Helical" evidence="1">
    <location>
        <begin position="116"/>
        <end position="138"/>
    </location>
</feature>
<keyword evidence="1" id="KW-0472">Membrane</keyword>
<gene>
    <name evidence="2" type="ORF">Tco_0821314</name>
</gene>
<reference evidence="2" key="1">
    <citation type="journal article" date="2022" name="Int. J. Mol. Sci.">
        <title>Draft Genome of Tanacetum Coccineum: Genomic Comparison of Closely Related Tanacetum-Family Plants.</title>
        <authorList>
            <person name="Yamashiro T."/>
            <person name="Shiraishi A."/>
            <person name="Nakayama K."/>
            <person name="Satake H."/>
        </authorList>
    </citation>
    <scope>NUCLEOTIDE SEQUENCE</scope>
</reference>
<evidence type="ECO:0000313" key="3">
    <source>
        <dbReference type="Proteomes" id="UP001151760"/>
    </source>
</evidence>
<organism evidence="2 3">
    <name type="scientific">Tanacetum coccineum</name>
    <dbReference type="NCBI Taxonomy" id="301880"/>
    <lineage>
        <taxon>Eukaryota</taxon>
        <taxon>Viridiplantae</taxon>
        <taxon>Streptophyta</taxon>
        <taxon>Embryophyta</taxon>
        <taxon>Tracheophyta</taxon>
        <taxon>Spermatophyta</taxon>
        <taxon>Magnoliopsida</taxon>
        <taxon>eudicotyledons</taxon>
        <taxon>Gunneridae</taxon>
        <taxon>Pentapetalae</taxon>
        <taxon>asterids</taxon>
        <taxon>campanulids</taxon>
        <taxon>Asterales</taxon>
        <taxon>Asteraceae</taxon>
        <taxon>Asteroideae</taxon>
        <taxon>Anthemideae</taxon>
        <taxon>Anthemidinae</taxon>
        <taxon>Tanacetum</taxon>
    </lineage>
</organism>
<dbReference type="Proteomes" id="UP001151760">
    <property type="component" value="Unassembled WGS sequence"/>
</dbReference>
<dbReference type="EMBL" id="BQNB010012172">
    <property type="protein sequence ID" value="GJT00145.1"/>
    <property type="molecule type" value="Genomic_DNA"/>
</dbReference>
<keyword evidence="3" id="KW-1185">Reference proteome</keyword>